<dbReference type="AlphaFoldDB" id="A0AAN7K1D0"/>
<comment type="caution">
    <text evidence="5">The sequence shown here is derived from an EMBL/GenBank/DDBJ whole genome shotgun (WGS) entry which is preliminary data.</text>
</comment>
<feature type="transmembrane region" description="Helical" evidence="3">
    <location>
        <begin position="123"/>
        <end position="148"/>
    </location>
</feature>
<comment type="similarity">
    <text evidence="1 2">Belongs to the small heat shock protein (HSP20) family.</text>
</comment>
<evidence type="ECO:0000256" key="2">
    <source>
        <dbReference type="RuleBase" id="RU003616"/>
    </source>
</evidence>
<keyword evidence="6" id="KW-1185">Reference proteome</keyword>
<dbReference type="PROSITE" id="PS01031">
    <property type="entry name" value="SHSP"/>
    <property type="match status" value="1"/>
</dbReference>
<proteinExistence type="inferred from homology"/>
<dbReference type="EMBL" id="JAXIOK010000012">
    <property type="protein sequence ID" value="KAK4759015.1"/>
    <property type="molecule type" value="Genomic_DNA"/>
</dbReference>
<dbReference type="SUPFAM" id="SSF49764">
    <property type="entry name" value="HSP20-like chaperones"/>
    <property type="match status" value="1"/>
</dbReference>
<gene>
    <name evidence="5" type="ORF">SAY87_020316</name>
</gene>
<dbReference type="InterPro" id="IPR002068">
    <property type="entry name" value="A-crystallin/Hsp20_dom"/>
</dbReference>
<dbReference type="Pfam" id="PF00011">
    <property type="entry name" value="HSP20"/>
    <property type="match status" value="1"/>
</dbReference>
<keyword evidence="3" id="KW-0812">Transmembrane</keyword>
<evidence type="ECO:0000313" key="5">
    <source>
        <dbReference type="EMBL" id="KAK4759015.1"/>
    </source>
</evidence>
<accession>A0AAN7K1D0</accession>
<dbReference type="Gene3D" id="2.60.40.790">
    <property type="match status" value="1"/>
</dbReference>
<evidence type="ECO:0000256" key="1">
    <source>
        <dbReference type="PROSITE-ProRule" id="PRU00285"/>
    </source>
</evidence>
<feature type="domain" description="SHSP" evidence="4">
    <location>
        <begin position="4"/>
        <end position="110"/>
    </location>
</feature>
<dbReference type="CDD" id="cd06464">
    <property type="entry name" value="ACD_sHsps-like"/>
    <property type="match status" value="1"/>
</dbReference>
<organism evidence="5 6">
    <name type="scientific">Trapa incisa</name>
    <dbReference type="NCBI Taxonomy" id="236973"/>
    <lineage>
        <taxon>Eukaryota</taxon>
        <taxon>Viridiplantae</taxon>
        <taxon>Streptophyta</taxon>
        <taxon>Embryophyta</taxon>
        <taxon>Tracheophyta</taxon>
        <taxon>Spermatophyta</taxon>
        <taxon>Magnoliopsida</taxon>
        <taxon>eudicotyledons</taxon>
        <taxon>Gunneridae</taxon>
        <taxon>Pentapetalae</taxon>
        <taxon>rosids</taxon>
        <taxon>malvids</taxon>
        <taxon>Myrtales</taxon>
        <taxon>Lythraceae</taxon>
        <taxon>Trapa</taxon>
    </lineage>
</organism>
<keyword evidence="3" id="KW-1133">Transmembrane helix</keyword>
<evidence type="ECO:0000256" key="3">
    <source>
        <dbReference type="SAM" id="Phobius"/>
    </source>
</evidence>
<keyword evidence="3" id="KW-0472">Membrane</keyword>
<evidence type="ECO:0000313" key="6">
    <source>
        <dbReference type="Proteomes" id="UP001345219"/>
    </source>
</evidence>
<dbReference type="InterPro" id="IPR008978">
    <property type="entry name" value="HSP20-like_chaperone"/>
</dbReference>
<sequence>MQSKKICVDFEPVFKQNMRGENDTIEIHVQEFRKSELRVEVCSAGILRIIGERQLADRGSGWSRFVREFKLADQHCLNCIHAKLANGVLNITVPRKYVSPLTPCSDMGKGFLWRLRSIDWGRVLQVSSVLVAAVAIGVGTCLASQHWLKDDVCTKLKK</sequence>
<evidence type="ECO:0000259" key="4">
    <source>
        <dbReference type="PROSITE" id="PS01031"/>
    </source>
</evidence>
<reference evidence="5 6" key="1">
    <citation type="journal article" date="2023" name="Hortic Res">
        <title>Pangenome of water caltrop reveals structural variations and asymmetric subgenome divergence after allopolyploidization.</title>
        <authorList>
            <person name="Zhang X."/>
            <person name="Chen Y."/>
            <person name="Wang L."/>
            <person name="Yuan Y."/>
            <person name="Fang M."/>
            <person name="Shi L."/>
            <person name="Lu R."/>
            <person name="Comes H.P."/>
            <person name="Ma Y."/>
            <person name="Chen Y."/>
            <person name="Huang G."/>
            <person name="Zhou Y."/>
            <person name="Zheng Z."/>
            <person name="Qiu Y."/>
        </authorList>
    </citation>
    <scope>NUCLEOTIDE SEQUENCE [LARGE SCALE GENOMIC DNA]</scope>
    <source>
        <tissue evidence="5">Roots</tissue>
    </source>
</reference>
<protein>
    <recommendedName>
        <fullName evidence="4">SHSP domain-containing protein</fullName>
    </recommendedName>
</protein>
<name>A0AAN7K1D0_9MYRT</name>
<dbReference type="Proteomes" id="UP001345219">
    <property type="component" value="Chromosome 15"/>
</dbReference>